<sequence>MTTNTQPYVKLAQSLPPRLLRFFARYPPQAIVPQSQPTESISPSPTSESTAANIAPGQDGLTVPSPFRNQKHSVTGKWHDPVFSLRRQAELVKLARQHNVEELLPFSVKSTEFRLQRRMENGLRVKGTGVGQRVKGKESERTMKGRAENQQADLVEHRLEKRRQAMLEMPQLVADWKEKGHGRGWKKWPK</sequence>
<dbReference type="InterPro" id="IPR040922">
    <property type="entry name" value="Ribosomal_mL59_dom"/>
</dbReference>
<dbReference type="GO" id="GO:0003735">
    <property type="term" value="F:structural constituent of ribosome"/>
    <property type="evidence" value="ECO:0007669"/>
    <property type="project" value="InterPro"/>
</dbReference>
<dbReference type="AlphaFoldDB" id="A0A9P6VMJ1"/>
<evidence type="ECO:0000313" key="3">
    <source>
        <dbReference type="EMBL" id="KAG0650747.1"/>
    </source>
</evidence>
<feature type="region of interest" description="Disordered" evidence="1">
    <location>
        <begin position="33"/>
        <end position="75"/>
    </location>
</feature>
<feature type="domain" description="Large ribosomal subunit protein mL59" evidence="2">
    <location>
        <begin position="17"/>
        <end position="178"/>
    </location>
</feature>
<dbReference type="GO" id="GO:0005762">
    <property type="term" value="C:mitochondrial large ribosomal subunit"/>
    <property type="evidence" value="ECO:0007669"/>
    <property type="project" value="InterPro"/>
</dbReference>
<evidence type="ECO:0000256" key="1">
    <source>
        <dbReference type="SAM" id="MobiDB-lite"/>
    </source>
</evidence>
<organism evidence="3 4">
    <name type="scientific">Hyphodiscus hymeniophilus</name>
    <dbReference type="NCBI Taxonomy" id="353542"/>
    <lineage>
        <taxon>Eukaryota</taxon>
        <taxon>Fungi</taxon>
        <taxon>Dikarya</taxon>
        <taxon>Ascomycota</taxon>
        <taxon>Pezizomycotina</taxon>
        <taxon>Leotiomycetes</taxon>
        <taxon>Helotiales</taxon>
        <taxon>Hyphodiscaceae</taxon>
        <taxon>Hyphodiscus</taxon>
    </lineage>
</organism>
<dbReference type="EMBL" id="VNKQ01000005">
    <property type="protein sequence ID" value="KAG0650747.1"/>
    <property type="molecule type" value="Genomic_DNA"/>
</dbReference>
<accession>A0A9P6VMJ1</accession>
<proteinExistence type="predicted"/>
<keyword evidence="4" id="KW-1185">Reference proteome</keyword>
<protein>
    <submittedName>
        <fullName evidence="3">54S ribosomal subunit</fullName>
    </submittedName>
</protein>
<reference evidence="3" key="1">
    <citation type="submission" date="2019-07" db="EMBL/GenBank/DDBJ databases">
        <title>Hyphodiscus hymeniophilus genome sequencing and assembly.</title>
        <authorList>
            <person name="Kramer G."/>
            <person name="Nodwell J."/>
        </authorList>
    </citation>
    <scope>NUCLEOTIDE SEQUENCE</scope>
    <source>
        <strain evidence="3">ATCC 34498</strain>
    </source>
</reference>
<feature type="compositionally biased region" description="Low complexity" evidence="1">
    <location>
        <begin position="33"/>
        <end position="50"/>
    </location>
</feature>
<dbReference type="PANTHER" id="PTHR28041:SF1">
    <property type="entry name" value="LARGE RIBOSOMAL SUBUNIT PROTEIN ML59"/>
    <property type="match status" value="1"/>
</dbReference>
<dbReference type="Pfam" id="PF18126">
    <property type="entry name" value="Mitoc_mL59"/>
    <property type="match status" value="1"/>
</dbReference>
<gene>
    <name evidence="3" type="ORF">D0Z07_2372</name>
</gene>
<evidence type="ECO:0000259" key="2">
    <source>
        <dbReference type="Pfam" id="PF18126"/>
    </source>
</evidence>
<dbReference type="OrthoDB" id="18529at2759"/>
<evidence type="ECO:0000313" key="4">
    <source>
        <dbReference type="Proteomes" id="UP000785200"/>
    </source>
</evidence>
<comment type="caution">
    <text evidence="3">The sequence shown here is derived from an EMBL/GenBank/DDBJ whole genome shotgun (WGS) entry which is preliminary data.</text>
</comment>
<dbReference type="Proteomes" id="UP000785200">
    <property type="component" value="Unassembled WGS sequence"/>
</dbReference>
<name>A0A9P6VMJ1_9HELO</name>
<dbReference type="InterPro" id="IPR037507">
    <property type="entry name" value="Ribosomal_mL59"/>
</dbReference>
<dbReference type="PANTHER" id="PTHR28041">
    <property type="entry name" value="54S RIBOSOMAL PROTEIN L25, MITOCHONDRIAL"/>
    <property type="match status" value="1"/>
</dbReference>